<name>A0A2T1HUR8_9HYPH</name>
<proteinExistence type="predicted"/>
<protein>
    <submittedName>
        <fullName evidence="1">Uncharacterized protein</fullName>
    </submittedName>
</protein>
<evidence type="ECO:0000313" key="1">
    <source>
        <dbReference type="EMBL" id="PSC05381.1"/>
    </source>
</evidence>
<dbReference type="OrthoDB" id="7871683at2"/>
<gene>
    <name evidence="1" type="ORF">SLNSH_09295</name>
</gene>
<dbReference type="RefSeq" id="WP_106336390.1">
    <property type="nucleotide sequence ID" value="NZ_PVZS01000008.1"/>
</dbReference>
<sequence>MTTVASQPHREHSKLGDEAFMSAEDLRGYMNQMTMAEAMAEVTAMEKAEQAQKELVKTLSKPVELTPEFVEGLRKRLASRLKDAARKGESEIMVMRFPNALCTDGGRAINNAEETWPETLTGRPRQAYEIWRDRLRPAGYKLKAMIIDWPRGMPGDVGMFLSWSDSQLH</sequence>
<comment type="caution">
    <text evidence="1">The sequence shown here is derived from an EMBL/GenBank/DDBJ whole genome shotgun (WGS) entry which is preliminary data.</text>
</comment>
<dbReference type="Proteomes" id="UP000239772">
    <property type="component" value="Unassembled WGS sequence"/>
</dbReference>
<organism evidence="1 2">
    <name type="scientific">Alsobacter soli</name>
    <dbReference type="NCBI Taxonomy" id="2109933"/>
    <lineage>
        <taxon>Bacteria</taxon>
        <taxon>Pseudomonadati</taxon>
        <taxon>Pseudomonadota</taxon>
        <taxon>Alphaproteobacteria</taxon>
        <taxon>Hyphomicrobiales</taxon>
        <taxon>Alsobacteraceae</taxon>
        <taxon>Alsobacter</taxon>
    </lineage>
</organism>
<accession>A0A2T1HUR8</accession>
<reference evidence="2" key="1">
    <citation type="submission" date="2018-03" db="EMBL/GenBank/DDBJ databases">
        <authorList>
            <person name="Sun L."/>
            <person name="Liu H."/>
            <person name="Chen W."/>
            <person name="Huang K."/>
            <person name="Liu W."/>
            <person name="Gao X."/>
        </authorList>
    </citation>
    <scope>NUCLEOTIDE SEQUENCE [LARGE SCALE GENOMIC DNA]</scope>
    <source>
        <strain evidence="2">SH9</strain>
    </source>
</reference>
<dbReference type="EMBL" id="PVZS01000008">
    <property type="protein sequence ID" value="PSC05381.1"/>
    <property type="molecule type" value="Genomic_DNA"/>
</dbReference>
<dbReference type="AlphaFoldDB" id="A0A2T1HUR8"/>
<keyword evidence="2" id="KW-1185">Reference proteome</keyword>
<evidence type="ECO:0000313" key="2">
    <source>
        <dbReference type="Proteomes" id="UP000239772"/>
    </source>
</evidence>